<dbReference type="RefSeq" id="WP_198690365.1">
    <property type="nucleotide sequence ID" value="NZ_JACOII010000044.1"/>
</dbReference>
<gene>
    <name evidence="1" type="ORF">H8A87_12950</name>
</gene>
<comment type="caution">
    <text evidence="1">The sequence shown here is derived from an EMBL/GenBank/DDBJ whole genome shotgun (WGS) entry which is preliminary data.</text>
</comment>
<name>A0ABS0U6U0_9GAMM</name>
<accession>A0ABS0U6U0</accession>
<protein>
    <submittedName>
        <fullName evidence="1">Uncharacterized protein</fullName>
    </submittedName>
</protein>
<organism evidence="1 2">
    <name type="scientific">Xenorhabdus lircayensis</name>
    <dbReference type="NCBI Taxonomy" id="2763499"/>
    <lineage>
        <taxon>Bacteria</taxon>
        <taxon>Pseudomonadati</taxon>
        <taxon>Pseudomonadota</taxon>
        <taxon>Gammaproteobacteria</taxon>
        <taxon>Enterobacterales</taxon>
        <taxon>Morganellaceae</taxon>
        <taxon>Xenorhabdus</taxon>
    </lineage>
</organism>
<evidence type="ECO:0000313" key="1">
    <source>
        <dbReference type="EMBL" id="MBI6549599.1"/>
    </source>
</evidence>
<sequence>MKDLKGSWMSTHALFKKEREKTAQITTQLGQGAALDIFNANVIGYRKTNKQSTSPT</sequence>
<proteinExistence type="predicted"/>
<dbReference type="EMBL" id="JACOII010000044">
    <property type="protein sequence ID" value="MBI6549599.1"/>
    <property type="molecule type" value="Genomic_DNA"/>
</dbReference>
<keyword evidence="2" id="KW-1185">Reference proteome</keyword>
<evidence type="ECO:0000313" key="2">
    <source>
        <dbReference type="Proteomes" id="UP000696184"/>
    </source>
</evidence>
<reference evidence="1 2" key="1">
    <citation type="submission" date="2020-08" db="EMBL/GenBank/DDBJ databases">
        <title>Description of Xenorhabdus lircayensis sp. nov., the symbiotic bacterium associated with the entomopathogenic nematode Steirnernema unicornum.</title>
        <authorList>
            <person name="Castaneda-Alvarez C."/>
            <person name="Prodan S."/>
            <person name="Zamorano A."/>
            <person name="San-Blas E."/>
            <person name="Aballay E."/>
        </authorList>
    </citation>
    <scope>NUCLEOTIDE SEQUENCE [LARGE SCALE GENOMIC DNA]</scope>
    <source>
        <strain evidence="1 2">VLS</strain>
    </source>
</reference>
<dbReference type="Proteomes" id="UP000696184">
    <property type="component" value="Unassembled WGS sequence"/>
</dbReference>